<dbReference type="PIRSF" id="PIRSF000216">
    <property type="entry name" value="NADH_DH_24kDa"/>
    <property type="match status" value="1"/>
</dbReference>
<sequence length="160" mass="16751">MAGPAAASSSDTFDAAVVIEIAEGLRGLDGPLLPILHAVNDRLGHVDQRAVPLIADILNLSRAEVHGVVGFYHDFRRAPAGRHRVQVCRAEACQAMGGEALASRLEQVFGVPFGQTTVDGRVTLEAVYCLGNCALSPAAMIDGEPVGRATVARIVEGVAR</sequence>
<evidence type="ECO:0000256" key="7">
    <source>
        <dbReference type="PIRSR" id="PIRSR000216-1"/>
    </source>
</evidence>
<feature type="binding site" evidence="7">
    <location>
        <position position="129"/>
    </location>
    <ligand>
        <name>[2Fe-2S] cluster</name>
        <dbReference type="ChEBI" id="CHEBI:190135"/>
    </ligand>
</feature>
<feature type="binding site" evidence="7">
    <location>
        <position position="88"/>
    </location>
    <ligand>
        <name>[2Fe-2S] cluster</name>
        <dbReference type="ChEBI" id="CHEBI:190135"/>
    </ligand>
</feature>
<evidence type="ECO:0000256" key="1">
    <source>
        <dbReference type="ARBA" id="ARBA00010643"/>
    </source>
</evidence>
<dbReference type="SUPFAM" id="SSF52833">
    <property type="entry name" value="Thioredoxin-like"/>
    <property type="match status" value="1"/>
</dbReference>
<evidence type="ECO:0000256" key="5">
    <source>
        <dbReference type="ARBA" id="ARBA00023014"/>
    </source>
</evidence>
<comment type="cofactor">
    <cofactor evidence="7">
        <name>[2Fe-2S] cluster</name>
        <dbReference type="ChEBI" id="CHEBI:190135"/>
    </cofactor>
    <text evidence="7">Binds 1 [2Fe-2S] cluster.</text>
</comment>
<comment type="similarity">
    <text evidence="1">Belongs to the complex I 24 kDa subunit family.</text>
</comment>
<name>A0A3N1MQV8_9PROT</name>
<dbReference type="PANTHER" id="PTHR43342:SF2">
    <property type="entry name" value="POTENTIAL NAD-REDUCING HYDROGENASE SUBUNIT"/>
    <property type="match status" value="1"/>
</dbReference>
<dbReference type="GO" id="GO:0016491">
    <property type="term" value="F:oxidoreductase activity"/>
    <property type="evidence" value="ECO:0007669"/>
    <property type="project" value="InterPro"/>
</dbReference>
<dbReference type="Proteomes" id="UP000278222">
    <property type="component" value="Unassembled WGS sequence"/>
</dbReference>
<dbReference type="PANTHER" id="PTHR43342">
    <property type="entry name" value="NADH-QUINONE OXIDOREDUCTASE, E SUBUNIT"/>
    <property type="match status" value="1"/>
</dbReference>
<dbReference type="InterPro" id="IPR028431">
    <property type="entry name" value="NADP_DH_HndA-like"/>
</dbReference>
<dbReference type="RefSeq" id="WP_123687665.1">
    <property type="nucleotide sequence ID" value="NZ_AP019700.1"/>
</dbReference>
<proteinExistence type="inferred from homology"/>
<reference evidence="8 9" key="1">
    <citation type="submission" date="2018-11" db="EMBL/GenBank/DDBJ databases">
        <title>Genomic Encyclopedia of Type Strains, Phase IV (KMG-IV): sequencing the most valuable type-strain genomes for metagenomic binning, comparative biology and taxonomic classification.</title>
        <authorList>
            <person name="Goeker M."/>
        </authorList>
    </citation>
    <scope>NUCLEOTIDE SEQUENCE [LARGE SCALE GENOMIC DNA]</scope>
    <source>
        <strain evidence="8 9">DSM 5900</strain>
    </source>
</reference>
<keyword evidence="3 7" id="KW-0479">Metal-binding</keyword>
<dbReference type="Gene3D" id="3.40.30.10">
    <property type="entry name" value="Glutaredoxin"/>
    <property type="match status" value="1"/>
</dbReference>
<dbReference type="GO" id="GO:0051537">
    <property type="term" value="F:2 iron, 2 sulfur cluster binding"/>
    <property type="evidence" value="ECO:0007669"/>
    <property type="project" value="UniProtKB-KW"/>
</dbReference>
<dbReference type="InterPro" id="IPR042128">
    <property type="entry name" value="NuoE_dom"/>
</dbReference>
<feature type="binding site" evidence="7">
    <location>
        <position position="133"/>
    </location>
    <ligand>
        <name>[2Fe-2S] cluster</name>
        <dbReference type="ChEBI" id="CHEBI:190135"/>
    </ligand>
</feature>
<dbReference type="InterPro" id="IPR041921">
    <property type="entry name" value="NuoE_N"/>
</dbReference>
<dbReference type="EMBL" id="RJKX01000001">
    <property type="protein sequence ID" value="ROQ03336.1"/>
    <property type="molecule type" value="Genomic_DNA"/>
</dbReference>
<dbReference type="Pfam" id="PF01257">
    <property type="entry name" value="2Fe-2S_thioredx"/>
    <property type="match status" value="1"/>
</dbReference>
<dbReference type="InterPro" id="IPR002023">
    <property type="entry name" value="NuoE-like"/>
</dbReference>
<keyword evidence="5 7" id="KW-0411">Iron-sulfur</keyword>
<protein>
    <submittedName>
        <fullName evidence="8">Formate dehydrogenase gamma subunit</fullName>
    </submittedName>
</protein>
<gene>
    <name evidence="8" type="ORF">EDC65_0018</name>
</gene>
<dbReference type="InterPro" id="IPR036249">
    <property type="entry name" value="Thioredoxin-like_sf"/>
</dbReference>
<comment type="cofactor">
    <cofactor evidence="6">
        <name>[2Fe-2S] cluster</name>
        <dbReference type="ChEBI" id="CHEBI:190135"/>
    </cofactor>
</comment>
<organism evidence="8 9">
    <name type="scientific">Stella humosa</name>
    <dbReference type="NCBI Taxonomy" id="94"/>
    <lineage>
        <taxon>Bacteria</taxon>
        <taxon>Pseudomonadati</taxon>
        <taxon>Pseudomonadota</taxon>
        <taxon>Alphaproteobacteria</taxon>
        <taxon>Rhodospirillales</taxon>
        <taxon>Stellaceae</taxon>
        <taxon>Stella</taxon>
    </lineage>
</organism>
<evidence type="ECO:0000313" key="9">
    <source>
        <dbReference type="Proteomes" id="UP000278222"/>
    </source>
</evidence>
<dbReference type="NCBIfam" id="NF004638">
    <property type="entry name" value="PRK05988.1"/>
    <property type="match status" value="1"/>
</dbReference>
<keyword evidence="4 7" id="KW-0408">Iron</keyword>
<keyword evidence="9" id="KW-1185">Reference proteome</keyword>
<dbReference type="Gene3D" id="1.10.10.1590">
    <property type="entry name" value="NADH-quinone oxidoreductase subunit E"/>
    <property type="match status" value="1"/>
</dbReference>
<dbReference type="AlphaFoldDB" id="A0A3N1MQV8"/>
<evidence type="ECO:0000256" key="2">
    <source>
        <dbReference type="ARBA" id="ARBA00022714"/>
    </source>
</evidence>
<dbReference type="GO" id="GO:0046872">
    <property type="term" value="F:metal ion binding"/>
    <property type="evidence" value="ECO:0007669"/>
    <property type="project" value="UniProtKB-KW"/>
</dbReference>
<comment type="caution">
    <text evidence="8">The sequence shown here is derived from an EMBL/GenBank/DDBJ whole genome shotgun (WGS) entry which is preliminary data.</text>
</comment>
<evidence type="ECO:0000313" key="8">
    <source>
        <dbReference type="EMBL" id="ROQ03336.1"/>
    </source>
</evidence>
<dbReference type="OrthoDB" id="9807941at2"/>
<evidence type="ECO:0000256" key="3">
    <source>
        <dbReference type="ARBA" id="ARBA00022723"/>
    </source>
</evidence>
<evidence type="ECO:0000256" key="6">
    <source>
        <dbReference type="ARBA" id="ARBA00034078"/>
    </source>
</evidence>
<keyword evidence="2 7" id="KW-0001">2Fe-2S</keyword>
<feature type="binding site" evidence="7">
    <location>
        <position position="93"/>
    </location>
    <ligand>
        <name>[2Fe-2S] cluster</name>
        <dbReference type="ChEBI" id="CHEBI:190135"/>
    </ligand>
</feature>
<evidence type="ECO:0000256" key="4">
    <source>
        <dbReference type="ARBA" id="ARBA00023004"/>
    </source>
</evidence>
<dbReference type="CDD" id="cd03064">
    <property type="entry name" value="TRX_Fd_NuoE"/>
    <property type="match status" value="1"/>
</dbReference>
<accession>A0A3N1MQV8</accession>